<evidence type="ECO:0000313" key="3">
    <source>
        <dbReference type="Proteomes" id="UP000823941"/>
    </source>
</evidence>
<protein>
    <submittedName>
        <fullName evidence="2">Uncharacterized protein</fullName>
    </submittedName>
</protein>
<dbReference type="Proteomes" id="UP000823941">
    <property type="component" value="Chromosome 20"/>
</dbReference>
<dbReference type="EMBL" id="JAHIBW010000020">
    <property type="protein sequence ID" value="KAG7300635.1"/>
    <property type="molecule type" value="Genomic_DNA"/>
</dbReference>
<reference evidence="2 3" key="1">
    <citation type="submission" date="2021-06" db="EMBL/GenBank/DDBJ databases">
        <title>A haploid diamondback moth (Plutella xylostella L.) genome assembly resolves 31 chromosomes and identifies a diamide resistance mutation.</title>
        <authorList>
            <person name="Ward C.M."/>
            <person name="Perry K.D."/>
            <person name="Baker G."/>
            <person name="Powis K."/>
            <person name="Heckel D.G."/>
            <person name="Baxter S.W."/>
        </authorList>
    </citation>
    <scope>NUCLEOTIDE SEQUENCE [LARGE SCALE GENOMIC DNA]</scope>
    <source>
        <strain evidence="2 3">LV</strain>
        <tissue evidence="2">Single pupa</tissue>
    </source>
</reference>
<proteinExistence type="predicted"/>
<gene>
    <name evidence="2" type="ORF">JYU34_014929</name>
</gene>
<sequence length="108" mass="12407">MTLKSKLKLITLAVLLQIIEIKTNNNEDIIRKLIKEILDLNKEVVVLENSKEFSDEEPLFTNTEEDYDNNMAFIVIPSRRTNANASPIPFWLMCTGGFLQRPEACGFF</sequence>
<feature type="signal peptide" evidence="1">
    <location>
        <begin position="1"/>
        <end position="21"/>
    </location>
</feature>
<keyword evidence="3" id="KW-1185">Reference proteome</keyword>
<evidence type="ECO:0000313" key="2">
    <source>
        <dbReference type="EMBL" id="KAG7300635.1"/>
    </source>
</evidence>
<feature type="chain" id="PRO_5047205399" evidence="1">
    <location>
        <begin position="22"/>
        <end position="108"/>
    </location>
</feature>
<name>A0ABQ7Q694_PLUXY</name>
<keyword evidence="1" id="KW-0732">Signal</keyword>
<evidence type="ECO:0000256" key="1">
    <source>
        <dbReference type="SAM" id="SignalP"/>
    </source>
</evidence>
<comment type="caution">
    <text evidence="2">The sequence shown here is derived from an EMBL/GenBank/DDBJ whole genome shotgun (WGS) entry which is preliminary data.</text>
</comment>
<accession>A0ABQ7Q694</accession>
<organism evidence="2 3">
    <name type="scientific">Plutella xylostella</name>
    <name type="common">Diamondback moth</name>
    <name type="synonym">Plutella maculipennis</name>
    <dbReference type="NCBI Taxonomy" id="51655"/>
    <lineage>
        <taxon>Eukaryota</taxon>
        <taxon>Metazoa</taxon>
        <taxon>Ecdysozoa</taxon>
        <taxon>Arthropoda</taxon>
        <taxon>Hexapoda</taxon>
        <taxon>Insecta</taxon>
        <taxon>Pterygota</taxon>
        <taxon>Neoptera</taxon>
        <taxon>Endopterygota</taxon>
        <taxon>Lepidoptera</taxon>
        <taxon>Glossata</taxon>
        <taxon>Ditrysia</taxon>
        <taxon>Yponomeutoidea</taxon>
        <taxon>Plutellidae</taxon>
        <taxon>Plutella</taxon>
    </lineage>
</organism>